<evidence type="ECO:0000259" key="2">
    <source>
        <dbReference type="Pfam" id="PF25183"/>
    </source>
</evidence>
<dbReference type="Pfam" id="PF13620">
    <property type="entry name" value="CarboxypepD_reg"/>
    <property type="match status" value="1"/>
</dbReference>
<feature type="signal peptide" evidence="1">
    <location>
        <begin position="1"/>
        <end position="24"/>
    </location>
</feature>
<keyword evidence="3" id="KW-0121">Carboxypeptidase</keyword>
<feature type="chain" id="PRO_5015696699" evidence="1">
    <location>
        <begin position="25"/>
        <end position="1066"/>
    </location>
</feature>
<dbReference type="Pfam" id="PF25183">
    <property type="entry name" value="OMP_b-brl_4"/>
    <property type="match status" value="1"/>
</dbReference>
<dbReference type="RefSeq" id="WP_106139038.1">
    <property type="nucleotide sequence ID" value="NZ_PVTE01000014.1"/>
</dbReference>
<keyword evidence="3" id="KW-0645">Protease</keyword>
<dbReference type="SUPFAM" id="SSF56935">
    <property type="entry name" value="Porins"/>
    <property type="match status" value="1"/>
</dbReference>
<dbReference type="GO" id="GO:0004180">
    <property type="term" value="F:carboxypeptidase activity"/>
    <property type="evidence" value="ECO:0007669"/>
    <property type="project" value="UniProtKB-KW"/>
</dbReference>
<accession>A0A2T0SQ38</accession>
<dbReference type="Proteomes" id="UP000238375">
    <property type="component" value="Unassembled WGS sequence"/>
</dbReference>
<keyword evidence="1" id="KW-0732">Signal</keyword>
<keyword evidence="4" id="KW-1185">Reference proteome</keyword>
<comment type="caution">
    <text evidence="3">The sequence shown here is derived from an EMBL/GenBank/DDBJ whole genome shotgun (WGS) entry which is preliminary data.</text>
</comment>
<proteinExistence type="predicted"/>
<dbReference type="InterPro" id="IPR008969">
    <property type="entry name" value="CarboxyPept-like_regulatory"/>
</dbReference>
<organism evidence="3 4">
    <name type="scientific">Spirosoma oryzae</name>
    <dbReference type="NCBI Taxonomy" id="1469603"/>
    <lineage>
        <taxon>Bacteria</taxon>
        <taxon>Pseudomonadati</taxon>
        <taxon>Bacteroidota</taxon>
        <taxon>Cytophagia</taxon>
        <taxon>Cytophagales</taxon>
        <taxon>Cytophagaceae</taxon>
        <taxon>Spirosoma</taxon>
    </lineage>
</organism>
<sequence>MKNKYSLFFIFLLSFSLLGYRVQAQTTQASISGVITEGQNSPLPGATIRVRNESTGFSTGTVTNVKGEYRFKEIPLGGPYTIMVTAVGLGEQRRTGYMVNQGDDIKVDLTMQETGQDLAVVQVVASGLKNKTDILGAATAINAKTLVSLPVNGRNFTQLINLSPLTNNSGSLSGQLGSSTNYTIDGMNAKNPTSAGSTTSRSGAPYSISIEAVREFKVITNQYDVVYGRAGGGLVSAVTKAGTNKLTGSVFNYTRANWLSSQYDIRGNQRNVPFSTNQYGFSLGGPIIKDKLHYFVVWDHQQDSRPLIVADIQTPLDERRFNVTNNTLNRFVDIARSKYGMANTQQFGTFPKKRGTDAAFARIDWQINANNLLTIRDNYTNDRNKLGLADNTSINAFESYGNDYNVDNSLLATLRTTFTPKITNELKLQHLYTYQKSSPGDQLPAANIPRNIVENVVSTIEGATLSTNIQMGGHRFAQEGFTNNVLQLVDNFYVNTDRVQYTFGVDLMYTHAKSLYGSEVNGRFHYINDATGSALDNFNNLKPYRFYREVPLVADPTVYGNIFNAGAYGQLSTSLMPGLEMTAGLRLDYAIYPKAQFNQLVFDELKLRTDNQIKTFIPQPRIQFNWDVNNQHRDFVRFGAGVFASDINNYMLINNLTFDGKHFATVDVRGANVPTPDFAAYRSNYASIPTLAQFQVPTINMTGPNAKVPTLYKANVSYSRFLTDRLKVGIAGYMSLGRNNYMYVDRNMVADPFFRLANEDNRGVYVPASTITSSGVTDWQQGRISNKLGRVLELNSEGRVNQFAAVVDATWQYFRDGEITASYTWNSTRDNVTYNGNVANTATLVLPVKDDPRNLSNMTYSDNHFRNKVVFYGTLPSFYGITLGVRYTGIGGTRYSLLSGGNTNGDFVSSSNDLAFIFDRNNTEVPVNVRTGLQTLLDNPDASQSLKNYIESYSGRIAQRNGGINGFFGVIDIRALKRFRIYKNHAIEVSADVFNFANLLNRNRGTNRSLSSQALYALGVAASGGNNAIPGFSQDTQRFNYRVNNSGAVIPSGDPFQIQLGARYSF</sequence>
<dbReference type="EMBL" id="PVTE01000014">
    <property type="protein sequence ID" value="PRY35531.1"/>
    <property type="molecule type" value="Genomic_DNA"/>
</dbReference>
<name>A0A2T0SQ38_9BACT</name>
<dbReference type="InterPro" id="IPR057601">
    <property type="entry name" value="Oar-like_b-barrel"/>
</dbReference>
<reference evidence="3 4" key="1">
    <citation type="submission" date="2018-03" db="EMBL/GenBank/DDBJ databases">
        <title>Genomic Encyclopedia of Archaeal and Bacterial Type Strains, Phase II (KMG-II): from individual species to whole genera.</title>
        <authorList>
            <person name="Goeker M."/>
        </authorList>
    </citation>
    <scope>NUCLEOTIDE SEQUENCE [LARGE SCALE GENOMIC DNA]</scope>
    <source>
        <strain evidence="3 4">DSM 28354</strain>
    </source>
</reference>
<dbReference type="SUPFAM" id="SSF49464">
    <property type="entry name" value="Carboxypeptidase regulatory domain-like"/>
    <property type="match status" value="1"/>
</dbReference>
<gene>
    <name evidence="3" type="ORF">CLV58_114116</name>
</gene>
<dbReference type="AlphaFoldDB" id="A0A2T0SQ38"/>
<protein>
    <submittedName>
        <fullName evidence="3">Carboxypeptidase family protein</fullName>
    </submittedName>
</protein>
<dbReference type="OrthoDB" id="9768147at2"/>
<dbReference type="Gene3D" id="2.60.40.1120">
    <property type="entry name" value="Carboxypeptidase-like, regulatory domain"/>
    <property type="match status" value="1"/>
</dbReference>
<evidence type="ECO:0000313" key="4">
    <source>
        <dbReference type="Proteomes" id="UP000238375"/>
    </source>
</evidence>
<evidence type="ECO:0000313" key="3">
    <source>
        <dbReference type="EMBL" id="PRY35531.1"/>
    </source>
</evidence>
<evidence type="ECO:0000256" key="1">
    <source>
        <dbReference type="SAM" id="SignalP"/>
    </source>
</evidence>
<keyword evidence="3" id="KW-0378">Hydrolase</keyword>
<feature type="domain" description="TonB-dependent transporter Oar-like beta-barrel" evidence="2">
    <location>
        <begin position="238"/>
        <end position="1013"/>
    </location>
</feature>